<keyword evidence="16" id="KW-0503">Monooxygenase</keyword>
<keyword evidence="14" id="KW-0521">NADP</keyword>
<dbReference type="Gene3D" id="1.10.418.10">
    <property type="entry name" value="Calponin-like domain"/>
    <property type="match status" value="1"/>
</dbReference>
<dbReference type="Pfam" id="PF25413">
    <property type="entry name" value="Rossman_Mical"/>
    <property type="match status" value="1"/>
</dbReference>
<dbReference type="SMART" id="SM01203">
    <property type="entry name" value="DUF3585"/>
    <property type="match status" value="1"/>
</dbReference>
<evidence type="ECO:0000256" key="9">
    <source>
        <dbReference type="ARBA" id="ARBA00022630"/>
    </source>
</evidence>
<reference evidence="27 28" key="1">
    <citation type="submission" date="2018-05" db="EMBL/GenBank/DDBJ databases">
        <authorList>
            <person name="Datahose"/>
        </authorList>
    </citation>
    <scope>NUCLEOTIDE SEQUENCE</scope>
</reference>
<dbReference type="PROSITE" id="PS50023">
    <property type="entry name" value="LIM_DOMAIN_2"/>
    <property type="match status" value="1"/>
</dbReference>
<keyword evidence="20" id="KW-0539">Nucleus</keyword>
<dbReference type="CDD" id="cd09439">
    <property type="entry name" value="LIM_Mical"/>
    <property type="match status" value="1"/>
</dbReference>
<evidence type="ECO:0000256" key="17">
    <source>
        <dbReference type="ARBA" id="ARBA00023038"/>
    </source>
</evidence>
<keyword evidence="15" id="KW-0560">Oxidoreductase</keyword>
<dbReference type="Proteomes" id="UP000265100">
    <property type="component" value="Chromosome 7"/>
</dbReference>
<name>A0A3P8PPN5_ASTCA</name>
<dbReference type="PROSITE" id="PS50021">
    <property type="entry name" value="CH"/>
    <property type="match status" value="1"/>
</dbReference>
<evidence type="ECO:0000256" key="14">
    <source>
        <dbReference type="ARBA" id="ARBA00022857"/>
    </source>
</evidence>
<dbReference type="SUPFAM" id="SSF51905">
    <property type="entry name" value="FAD/NAD(P)-binding domain"/>
    <property type="match status" value="1"/>
</dbReference>
<feature type="region of interest" description="Disordered" evidence="23">
    <location>
        <begin position="638"/>
        <end position="713"/>
    </location>
</feature>
<evidence type="ECO:0000256" key="3">
    <source>
        <dbReference type="ARBA" id="ARBA00004177"/>
    </source>
</evidence>
<keyword evidence="8" id="KW-0597">Phosphoprotein</keyword>
<organism evidence="27 28">
    <name type="scientific">Astatotilapia calliptera</name>
    <name type="common">Eastern happy</name>
    <name type="synonym">Chromis callipterus</name>
    <dbReference type="NCBI Taxonomy" id="8154"/>
    <lineage>
        <taxon>Eukaryota</taxon>
        <taxon>Metazoa</taxon>
        <taxon>Chordata</taxon>
        <taxon>Craniata</taxon>
        <taxon>Vertebrata</taxon>
        <taxon>Euteleostomi</taxon>
        <taxon>Actinopterygii</taxon>
        <taxon>Neopterygii</taxon>
        <taxon>Teleostei</taxon>
        <taxon>Neoteleostei</taxon>
        <taxon>Acanthomorphata</taxon>
        <taxon>Ovalentaria</taxon>
        <taxon>Cichlomorphae</taxon>
        <taxon>Cichliformes</taxon>
        <taxon>Cichlidae</taxon>
        <taxon>African cichlids</taxon>
        <taxon>Pseudocrenilabrinae</taxon>
        <taxon>Haplochromini</taxon>
        <taxon>Astatotilapia</taxon>
    </lineage>
</organism>
<keyword evidence="13 22" id="KW-0862">Zinc</keyword>
<accession>A0A3P8PPN5</accession>
<dbReference type="Gene3D" id="2.10.110.10">
    <property type="entry name" value="Cysteine Rich Protein"/>
    <property type="match status" value="1"/>
</dbReference>
<keyword evidence="18" id="KW-0175">Coiled coil</keyword>
<keyword evidence="17 22" id="KW-0440">LIM domain</keyword>
<comment type="catalytic activity">
    <reaction evidence="21">
        <text>L-methionyl-[F-actin] + NADPH + O2 + H(+) = L-methionyl-(R)-S-oxide-[F-actin] + NADP(+) + H2O</text>
        <dbReference type="Rhea" id="RHEA:51308"/>
        <dbReference type="Rhea" id="RHEA-COMP:12953"/>
        <dbReference type="Rhea" id="RHEA-COMP:12956"/>
        <dbReference type="ChEBI" id="CHEBI:15377"/>
        <dbReference type="ChEBI" id="CHEBI:15378"/>
        <dbReference type="ChEBI" id="CHEBI:15379"/>
        <dbReference type="ChEBI" id="CHEBI:16044"/>
        <dbReference type="ChEBI" id="CHEBI:45764"/>
        <dbReference type="ChEBI" id="CHEBI:57783"/>
        <dbReference type="ChEBI" id="CHEBI:58349"/>
        <dbReference type="EC" id="1.14.13.225"/>
    </reaction>
</comment>
<comment type="cofactor">
    <cofactor evidence="1">
        <name>FAD</name>
        <dbReference type="ChEBI" id="CHEBI:57692"/>
    </cofactor>
</comment>
<evidence type="ECO:0000259" key="24">
    <source>
        <dbReference type="PROSITE" id="PS50021"/>
    </source>
</evidence>
<evidence type="ECO:0000256" key="5">
    <source>
        <dbReference type="ARBA" id="ARBA00008223"/>
    </source>
</evidence>
<feature type="region of interest" description="Disordered" evidence="23">
    <location>
        <begin position="762"/>
        <end position="781"/>
    </location>
</feature>
<comment type="subcellular location">
    <subcellularLocation>
        <location evidence="4">Cytoplasm</location>
    </subcellularLocation>
    <subcellularLocation>
        <location evidence="3">Endosome</location>
    </subcellularLocation>
    <subcellularLocation>
        <location evidence="2">Nucleus</location>
    </subcellularLocation>
</comment>
<dbReference type="Gene3D" id="3.50.50.60">
    <property type="entry name" value="FAD/NAD(P)-binding domain"/>
    <property type="match status" value="1"/>
</dbReference>
<comment type="similarity">
    <text evidence="5">Belongs to the Mical family.</text>
</comment>
<evidence type="ECO:0000256" key="23">
    <source>
        <dbReference type="SAM" id="MobiDB-lite"/>
    </source>
</evidence>
<dbReference type="GO" id="GO:0003779">
    <property type="term" value="F:actin binding"/>
    <property type="evidence" value="ECO:0007669"/>
    <property type="project" value="UniProtKB-KW"/>
</dbReference>
<evidence type="ECO:0000256" key="7">
    <source>
        <dbReference type="ARBA" id="ARBA00022490"/>
    </source>
</evidence>
<dbReference type="GO" id="GO:0046872">
    <property type="term" value="F:metal ion binding"/>
    <property type="evidence" value="ECO:0007669"/>
    <property type="project" value="UniProtKB-KW"/>
</dbReference>
<evidence type="ECO:0000256" key="8">
    <source>
        <dbReference type="ARBA" id="ARBA00022553"/>
    </source>
</evidence>
<dbReference type="FunFam" id="1.10.418.10:FF:000023">
    <property type="entry name" value="EH domain-binding protein 1 isoform X1"/>
    <property type="match status" value="1"/>
</dbReference>
<sequence>MIKGEWTHRSSTGQMGEKEDERTAQASQLFENFVQASTCKGTLQAFSILCRQLELDPLDHSNFYNSLKAAVSTWKVKALWTKLDKRAQQKVYSQNKACQGTRCLIIGGGPCGLRTAIELTLLGCKVVVIEKRDTFSRNNVLHLWPYTIHDLRGLGAKKFYGKFCAGSIDHISIRQLQLMLVKVSLILGVEIHVNVEFIKLLEPPEEQTDVGHGWRAEIRPSGHPVSDFEFDVVIGADGRRSTLDGFRRKEFRGKLAIAITANFVNRNTTAEAKVEEISGVAFIFNQKFFLELKEDTGIDLENIVYYKDNTHYFVMTAKKQSLLDKGVIINDYMETERLLSPDNVNQEALLSYAREAADFGTNYQLPSLDYAINHYGQPDVAMFDFTCMYASENAALIREKHGHQLLVALVGDSLLEPFWPMGTGCARGFLAAFDTAWMVKGWAKGKSPLEILAERESIYRLLPQTTPENISKNFEQYSIDPATRYPNLNASCVRPHQVRHLFIDGHQGPGQIERGGPARRSVNLSRKESEVHPGRLLNWCQRQTHGYQGVDVTNLASSWRNGLALCALIHRQKPELIDYDSLNEEDVAGNNQLAFDVAEREFGIQPVTTGKEMAADSQPDKLLMVLYLSKFYEAFRNSPANKEGDENGEDYQSKTNHKALNLPQPRKRIPRDDKKLEEDSDNKKRRKGNHYLTELSCHSAPPAGEDGEQRENKVRSMATQLLAKFEENSATVKARTKVSLVFISSSSLCCLSSLCLERENPRFAKPKDDTPPPPPPPPSLLPTRPKWQVCLPLSASELLPLCHVASVRICRTVGKVSSAIDAKAQILAILYETDHRPKSFKNLTLCWPSSSQCVVRKDFPPGLGGSDICHFCSKRVYVMERLSAEGYFFHRECFRCDACNCTLRLGGHTFDSQEAKFYCKLHYAQRLYSNNPGRVRRRMVRNPTPNIYLLQSKCLLHNVISICNITQGCLCNSLTLHSVNKKDYFLLFFQHSDSSSKTSVDTLNPPEVNETSEERSAVCRTSTPRKRLALSFSAKEKLLNWDVEVNPEGTPVSTTTENAPQHKDQSSREDQASMREAHWADPWGAGQDLPSLLQQVSLKGRKDSGEVFADDIGPFARKRVNLFSSLRLRKRELSGSEGKDQEVQKEITNILSNLRNKEKLRRKQEKTVAQQAKREQLKRLHRAQVIQRQLEEVGEKQRDLEERGVAIEKSIRGETGTFRPTDDSDEAQLYQSWFKLVLEKNRLARYESELMIFAQELELEDTQSRLQQDLRRKMAVEDTKKSASELQEEQVILAEIMRTVEKRDMLVSILEEQRLKERAEDRDLESLVLSKGYEFHWARMDDSWGQEKQE</sequence>
<dbReference type="InterPro" id="IPR002938">
    <property type="entry name" value="FAD-bd"/>
</dbReference>
<feature type="compositionally biased region" description="Basic and acidic residues" evidence="23">
    <location>
        <begin position="1060"/>
        <end position="1079"/>
    </location>
</feature>
<keyword evidence="9" id="KW-0285">Flavoprotein</keyword>
<evidence type="ECO:0000256" key="18">
    <source>
        <dbReference type="ARBA" id="ARBA00023054"/>
    </source>
</evidence>
<reference evidence="27" key="3">
    <citation type="submission" date="2025-08" db="UniProtKB">
        <authorList>
            <consortium name="Ensembl"/>
        </authorList>
    </citation>
    <scope>IDENTIFICATION</scope>
</reference>
<keyword evidence="12" id="KW-0274">FAD</keyword>
<proteinExistence type="inferred from homology"/>
<dbReference type="PANTHER" id="PTHR23167">
    <property type="entry name" value="CALPONIN HOMOLOGY DOMAIN-CONTAINING PROTEIN DDB_G0272472-RELATED"/>
    <property type="match status" value="1"/>
</dbReference>
<evidence type="ECO:0000256" key="4">
    <source>
        <dbReference type="ARBA" id="ARBA00004496"/>
    </source>
</evidence>
<keyword evidence="7" id="KW-0963">Cytoplasm</keyword>
<reference evidence="28" key="2">
    <citation type="submission" date="2023-03" db="EMBL/GenBank/DDBJ databases">
        <authorList>
            <consortium name="Wellcome Sanger Institute Data Sharing"/>
        </authorList>
    </citation>
    <scope>NUCLEOTIDE SEQUENCE [LARGE SCALE GENOMIC DNA]</scope>
</reference>
<evidence type="ECO:0000256" key="12">
    <source>
        <dbReference type="ARBA" id="ARBA00022827"/>
    </source>
</evidence>
<feature type="compositionally biased region" description="Pro residues" evidence="23">
    <location>
        <begin position="771"/>
        <end position="780"/>
    </location>
</feature>
<dbReference type="PANTHER" id="PTHR23167:SF39">
    <property type="entry name" value="[F-ACTIN]-MONOOXYGENASE MICAL2"/>
    <property type="match status" value="1"/>
</dbReference>
<feature type="domain" description="Calponin-homology (CH)" evidence="24">
    <location>
        <begin position="530"/>
        <end position="633"/>
    </location>
</feature>
<evidence type="ECO:0000256" key="1">
    <source>
        <dbReference type="ARBA" id="ARBA00001974"/>
    </source>
</evidence>
<evidence type="ECO:0000256" key="21">
    <source>
        <dbReference type="ARBA" id="ARBA00049522"/>
    </source>
</evidence>
<evidence type="ECO:0000259" key="26">
    <source>
        <dbReference type="PROSITE" id="PS51848"/>
    </source>
</evidence>
<evidence type="ECO:0000313" key="27">
    <source>
        <dbReference type="Ensembl" id="ENSACLP00000018977.2"/>
    </source>
</evidence>
<dbReference type="Pfam" id="PF12130">
    <property type="entry name" value="bMERB_dom"/>
    <property type="match status" value="1"/>
</dbReference>
<evidence type="ECO:0000259" key="25">
    <source>
        <dbReference type="PROSITE" id="PS50023"/>
    </source>
</evidence>
<dbReference type="GO" id="GO:0071949">
    <property type="term" value="F:FAD binding"/>
    <property type="evidence" value="ECO:0007669"/>
    <property type="project" value="InterPro"/>
</dbReference>
<reference evidence="27" key="4">
    <citation type="submission" date="2025-09" db="UniProtKB">
        <authorList>
            <consortium name="Ensembl"/>
        </authorList>
    </citation>
    <scope>IDENTIFICATION</scope>
</reference>
<dbReference type="EC" id="1.14.13.225" evidence="6"/>
<dbReference type="GO" id="GO:0005634">
    <property type="term" value="C:nucleus"/>
    <property type="evidence" value="ECO:0007669"/>
    <property type="project" value="UniProtKB-SubCell"/>
</dbReference>
<dbReference type="Pfam" id="PF01494">
    <property type="entry name" value="FAD_binding_3"/>
    <property type="match status" value="1"/>
</dbReference>
<evidence type="ECO:0000256" key="10">
    <source>
        <dbReference type="ARBA" id="ARBA00022723"/>
    </source>
</evidence>
<evidence type="ECO:0000256" key="11">
    <source>
        <dbReference type="ARBA" id="ARBA00022753"/>
    </source>
</evidence>
<dbReference type="SMART" id="SM00132">
    <property type="entry name" value="LIM"/>
    <property type="match status" value="1"/>
</dbReference>
<evidence type="ECO:0000256" key="16">
    <source>
        <dbReference type="ARBA" id="ARBA00023033"/>
    </source>
</evidence>
<dbReference type="InterPro" id="IPR036188">
    <property type="entry name" value="FAD/NAD-bd_sf"/>
</dbReference>
<dbReference type="Pfam" id="PF00412">
    <property type="entry name" value="LIM"/>
    <property type="match status" value="1"/>
</dbReference>
<protein>
    <recommendedName>
        <fullName evidence="6">F-actin monooxygenase</fullName>
        <ecNumber evidence="6">1.14.13.225</ecNumber>
    </recommendedName>
</protein>
<evidence type="ECO:0000313" key="28">
    <source>
        <dbReference type="Proteomes" id="UP000265100"/>
    </source>
</evidence>
<evidence type="ECO:0000256" key="2">
    <source>
        <dbReference type="ARBA" id="ARBA00004123"/>
    </source>
</evidence>
<dbReference type="Pfam" id="PF00307">
    <property type="entry name" value="CH"/>
    <property type="match status" value="1"/>
</dbReference>
<dbReference type="InterPro" id="IPR050540">
    <property type="entry name" value="F-actin_Monoox_Mical"/>
</dbReference>
<dbReference type="SUPFAM" id="SSF57716">
    <property type="entry name" value="Glucocorticoid receptor-like (DNA-binding domain)"/>
    <property type="match status" value="2"/>
</dbReference>
<evidence type="ECO:0000256" key="13">
    <source>
        <dbReference type="ARBA" id="ARBA00022833"/>
    </source>
</evidence>
<keyword evidence="11" id="KW-0967">Endosome</keyword>
<evidence type="ECO:0000256" key="6">
    <source>
        <dbReference type="ARBA" id="ARBA00012709"/>
    </source>
</evidence>
<keyword evidence="28" id="KW-1185">Reference proteome</keyword>
<dbReference type="InterPro" id="IPR022735">
    <property type="entry name" value="bMERB_dom"/>
</dbReference>
<keyword evidence="10 22" id="KW-0479">Metal-binding</keyword>
<evidence type="ECO:0000256" key="19">
    <source>
        <dbReference type="ARBA" id="ARBA00023203"/>
    </source>
</evidence>
<dbReference type="GO" id="GO:0005768">
    <property type="term" value="C:endosome"/>
    <property type="evidence" value="ECO:0007669"/>
    <property type="project" value="UniProtKB-SubCell"/>
</dbReference>
<dbReference type="InterPro" id="IPR057494">
    <property type="entry name" value="Rossman_Mical"/>
</dbReference>
<dbReference type="PROSITE" id="PS00478">
    <property type="entry name" value="LIM_DOMAIN_1"/>
    <property type="match status" value="1"/>
</dbReference>
<dbReference type="PROSITE" id="PS51848">
    <property type="entry name" value="BMERB"/>
    <property type="match status" value="1"/>
</dbReference>
<dbReference type="GO" id="GO:0120501">
    <property type="term" value="F:F-actin monooxygenase activity"/>
    <property type="evidence" value="ECO:0007669"/>
    <property type="project" value="UniProtKB-EC"/>
</dbReference>
<dbReference type="InterPro" id="IPR001715">
    <property type="entry name" value="CH_dom"/>
</dbReference>
<evidence type="ECO:0000256" key="22">
    <source>
        <dbReference type="PROSITE-ProRule" id="PRU00125"/>
    </source>
</evidence>
<evidence type="ECO:0000256" key="15">
    <source>
        <dbReference type="ARBA" id="ARBA00023002"/>
    </source>
</evidence>
<dbReference type="Ensembl" id="ENSACLT00000019419.2">
    <property type="protein sequence ID" value="ENSACLP00000018977.2"/>
    <property type="gene ID" value="ENSACLG00000012897.2"/>
</dbReference>
<dbReference type="Bgee" id="ENSACLG00000012897">
    <property type="expression patterns" value="Expressed in ovary and 6 other cell types or tissues"/>
</dbReference>
<evidence type="ECO:0000256" key="20">
    <source>
        <dbReference type="ARBA" id="ARBA00023242"/>
    </source>
</evidence>
<keyword evidence="19" id="KW-0009">Actin-binding</keyword>
<feature type="region of interest" description="Disordered" evidence="23">
    <location>
        <begin position="995"/>
        <end position="1017"/>
    </location>
</feature>
<dbReference type="SMART" id="SM00033">
    <property type="entry name" value="CH"/>
    <property type="match status" value="1"/>
</dbReference>
<dbReference type="FunFam" id="3.50.50.60:FF:000004">
    <property type="entry name" value="protein-methionine sulfoxide oxidase MICAL2 isoform X1"/>
    <property type="match status" value="1"/>
</dbReference>
<dbReference type="InterPro" id="IPR036872">
    <property type="entry name" value="CH_dom_sf"/>
</dbReference>
<dbReference type="GeneTree" id="ENSGT00940000158780"/>
<dbReference type="PRINTS" id="PR00420">
    <property type="entry name" value="RNGMNOXGNASE"/>
</dbReference>
<feature type="domain" description="BMERB" evidence="26">
    <location>
        <begin position="1173"/>
        <end position="1326"/>
    </location>
</feature>
<feature type="region of interest" description="Disordered" evidence="23">
    <location>
        <begin position="1044"/>
        <end position="1086"/>
    </location>
</feature>
<feature type="domain" description="LIM zinc-binding" evidence="25">
    <location>
        <begin position="867"/>
        <end position="929"/>
    </location>
</feature>
<dbReference type="SUPFAM" id="SSF47576">
    <property type="entry name" value="Calponin-homology domain, CH-domain"/>
    <property type="match status" value="1"/>
</dbReference>
<dbReference type="InterPro" id="IPR001781">
    <property type="entry name" value="Znf_LIM"/>
</dbReference>
<feature type="region of interest" description="Disordered" evidence="23">
    <location>
        <begin position="1"/>
        <end position="21"/>
    </location>
</feature>